<accession>A0ABQ1FZ01</accession>
<feature type="chain" id="PRO_5046064230" description="PBP domain-containing protein" evidence="2">
    <location>
        <begin position="30"/>
        <end position="457"/>
    </location>
</feature>
<reference evidence="5" key="1">
    <citation type="journal article" date="2019" name="Int. J. Syst. Evol. Microbiol.">
        <title>The Global Catalogue of Microorganisms (GCM) 10K type strain sequencing project: providing services to taxonomists for standard genome sequencing and annotation.</title>
        <authorList>
            <consortium name="The Broad Institute Genomics Platform"/>
            <consortium name="The Broad Institute Genome Sequencing Center for Infectious Disease"/>
            <person name="Wu L."/>
            <person name="Ma J."/>
        </authorList>
    </citation>
    <scope>NUCLEOTIDE SEQUENCE [LARGE SCALE GENOMIC DNA]</scope>
    <source>
        <strain evidence="5">CGMCC 1.15439</strain>
    </source>
</reference>
<comment type="similarity">
    <text evidence="1">Belongs to the PstS family.</text>
</comment>
<dbReference type="InterPro" id="IPR050962">
    <property type="entry name" value="Phosphate-bind_PstS"/>
</dbReference>
<dbReference type="EMBL" id="BMJA01000001">
    <property type="protein sequence ID" value="GGA31982.1"/>
    <property type="molecule type" value="Genomic_DNA"/>
</dbReference>
<dbReference type="PANTHER" id="PTHR42996:SF1">
    <property type="entry name" value="PHOSPHATE-BINDING PROTEIN PSTS"/>
    <property type="match status" value="1"/>
</dbReference>
<dbReference type="Proteomes" id="UP000620046">
    <property type="component" value="Unassembled WGS sequence"/>
</dbReference>
<evidence type="ECO:0000313" key="5">
    <source>
        <dbReference type="Proteomes" id="UP000620046"/>
    </source>
</evidence>
<dbReference type="InterPro" id="IPR024370">
    <property type="entry name" value="PBP_domain"/>
</dbReference>
<dbReference type="RefSeq" id="WP_188794178.1">
    <property type="nucleotide sequence ID" value="NZ_BMJA01000001.1"/>
</dbReference>
<sequence length="457" mass="46473">MNGNSIRIGASAKWTMGALALATASVSYASSNTLVGGGSTLPVIAYAGDSINNPVYPAGVGSVFGVFSAQAGNPSVSYCKTSDAIALNVLTGSPGFNVQDACPANGFGAGTVGRADLTQPNYVVLGSPLNASDYLDYQNSHPAGDYPVEFPAIAGAIAIAFNLTDSLGNQVTSSEVNFTDGQICSIFSGQVTNWSDPRLTSAFTLTDGASIPANPINVQYRSDGNGTSFSFSSHLATVCGTINNEVFETSRGFTSVVANFFPLGLPPNWVGSSSDATLIQGIGSTSGSIGYVETANALATIPSPQLADVNGKSPLINFGNPLTITAVSLLYNEVISNVNNANGTAAVETIGAIPGVTNPPTTQCIALVKPSLYAKPAVPGGIVPSTSYPIVAISYLLANSEGNTSTDLMAIRGLLTAPYTSSITSQVTTVGPGTGLAFLTLGSNAFTTNQIRGCLVN</sequence>
<organism evidence="4 5">
    <name type="scientific">Dyella nitratireducens</name>
    <dbReference type="NCBI Taxonomy" id="1849580"/>
    <lineage>
        <taxon>Bacteria</taxon>
        <taxon>Pseudomonadati</taxon>
        <taxon>Pseudomonadota</taxon>
        <taxon>Gammaproteobacteria</taxon>
        <taxon>Lysobacterales</taxon>
        <taxon>Rhodanobacteraceae</taxon>
        <taxon>Dyella</taxon>
    </lineage>
</organism>
<dbReference type="SUPFAM" id="SSF53850">
    <property type="entry name" value="Periplasmic binding protein-like II"/>
    <property type="match status" value="1"/>
</dbReference>
<evidence type="ECO:0000256" key="1">
    <source>
        <dbReference type="ARBA" id="ARBA00008725"/>
    </source>
</evidence>
<proteinExistence type="inferred from homology"/>
<comment type="caution">
    <text evidence="4">The sequence shown here is derived from an EMBL/GenBank/DDBJ whole genome shotgun (WGS) entry which is preliminary data.</text>
</comment>
<feature type="domain" description="PBP" evidence="3">
    <location>
        <begin position="148"/>
        <end position="311"/>
    </location>
</feature>
<evidence type="ECO:0000256" key="2">
    <source>
        <dbReference type="SAM" id="SignalP"/>
    </source>
</evidence>
<evidence type="ECO:0000313" key="4">
    <source>
        <dbReference type="EMBL" id="GGA31982.1"/>
    </source>
</evidence>
<keyword evidence="5" id="KW-1185">Reference proteome</keyword>
<name>A0ABQ1FZ01_9GAMM</name>
<dbReference type="PANTHER" id="PTHR42996">
    <property type="entry name" value="PHOSPHATE-BINDING PROTEIN PSTS"/>
    <property type="match status" value="1"/>
</dbReference>
<feature type="signal peptide" evidence="2">
    <location>
        <begin position="1"/>
        <end position="29"/>
    </location>
</feature>
<evidence type="ECO:0000259" key="3">
    <source>
        <dbReference type="Pfam" id="PF12849"/>
    </source>
</evidence>
<gene>
    <name evidence="4" type="ORF">GCM10010981_21400</name>
</gene>
<dbReference type="Gene3D" id="3.40.190.10">
    <property type="entry name" value="Periplasmic binding protein-like II"/>
    <property type="match status" value="1"/>
</dbReference>
<protein>
    <recommendedName>
        <fullName evidence="3">PBP domain-containing protein</fullName>
    </recommendedName>
</protein>
<dbReference type="Pfam" id="PF12849">
    <property type="entry name" value="PBP_like_2"/>
    <property type="match status" value="1"/>
</dbReference>
<keyword evidence="2" id="KW-0732">Signal</keyword>